<accession>A0ABT7MVT3</accession>
<dbReference type="EMBL" id="JASXSZ010000001">
    <property type="protein sequence ID" value="MDL9978523.1"/>
    <property type="molecule type" value="Genomic_DNA"/>
</dbReference>
<sequence>MKDQLLFTLTVRPATVSTVTKGADFRGERRHPCSLPVEVFFMLVLRRLVSGGGAMKG</sequence>
<gene>
    <name evidence="1" type="ORF">QSV35_04185</name>
</gene>
<keyword evidence="2" id="KW-1185">Reference proteome</keyword>
<comment type="caution">
    <text evidence="1">The sequence shown here is derived from an EMBL/GenBank/DDBJ whole genome shotgun (WGS) entry which is preliminary data.</text>
</comment>
<organism evidence="1 2">
    <name type="scientific">Microbacterium candidum</name>
    <dbReference type="NCBI Taxonomy" id="3041922"/>
    <lineage>
        <taxon>Bacteria</taxon>
        <taxon>Bacillati</taxon>
        <taxon>Actinomycetota</taxon>
        <taxon>Actinomycetes</taxon>
        <taxon>Micrococcales</taxon>
        <taxon>Microbacteriaceae</taxon>
        <taxon>Microbacterium</taxon>
    </lineage>
</organism>
<dbReference type="Proteomes" id="UP001235064">
    <property type="component" value="Unassembled WGS sequence"/>
</dbReference>
<proteinExistence type="predicted"/>
<evidence type="ECO:0000313" key="1">
    <source>
        <dbReference type="EMBL" id="MDL9978523.1"/>
    </source>
</evidence>
<protein>
    <submittedName>
        <fullName evidence="1">Uncharacterized protein</fullName>
    </submittedName>
</protein>
<dbReference type="RefSeq" id="WP_286287011.1">
    <property type="nucleotide sequence ID" value="NZ_JASXSZ010000001.1"/>
</dbReference>
<name>A0ABT7MVT3_9MICO</name>
<reference evidence="1 2" key="1">
    <citation type="submission" date="2023-06" db="EMBL/GenBank/DDBJ databases">
        <title>Microbacterium sp. nov., isolated from a waste landfill.</title>
        <authorList>
            <person name="Wen W."/>
        </authorList>
    </citation>
    <scope>NUCLEOTIDE SEQUENCE [LARGE SCALE GENOMIC DNA]</scope>
    <source>
        <strain evidence="1 2">ASV49</strain>
    </source>
</reference>
<evidence type="ECO:0000313" key="2">
    <source>
        <dbReference type="Proteomes" id="UP001235064"/>
    </source>
</evidence>